<dbReference type="Proteomes" id="UP000215902">
    <property type="component" value="Unassembled WGS sequence"/>
</dbReference>
<organism evidence="2 3">
    <name type="scientific">Macrostomum lignano</name>
    <dbReference type="NCBI Taxonomy" id="282301"/>
    <lineage>
        <taxon>Eukaryota</taxon>
        <taxon>Metazoa</taxon>
        <taxon>Spiralia</taxon>
        <taxon>Lophotrochozoa</taxon>
        <taxon>Platyhelminthes</taxon>
        <taxon>Rhabditophora</taxon>
        <taxon>Macrostomorpha</taxon>
        <taxon>Macrostomida</taxon>
        <taxon>Macrostomidae</taxon>
        <taxon>Macrostomum</taxon>
    </lineage>
</organism>
<feature type="chain" id="PRO_5012108327" description="WAP domain-containing protein" evidence="1">
    <location>
        <begin position="35"/>
        <end position="166"/>
    </location>
</feature>
<reference evidence="2 3" key="1">
    <citation type="submission" date="2017-06" db="EMBL/GenBank/DDBJ databases">
        <title>A platform for efficient transgenesis in Macrostomum lignano, a flatworm model organism for stem cell research.</title>
        <authorList>
            <person name="Berezikov E."/>
        </authorList>
    </citation>
    <scope>NUCLEOTIDE SEQUENCE [LARGE SCALE GENOMIC DNA]</scope>
    <source>
        <strain evidence="2">DV1</strain>
        <tissue evidence="2">Whole organism</tissue>
    </source>
</reference>
<sequence>MVVLVAANRLLLASGAVGLLLAVLLVQGPPGSEAYLRLMGGLESMCQGQGAHCWSDAICCQGLKCQRNWWQYKRSISGVCQSPSAEIPGEEWSARVSSYNAARSWSQCRTDWDCPRGQCCHTSLASGRGIRRRICSRTICPGDDEDAETDRTDDQYENYYPRRFGR</sequence>
<evidence type="ECO:0000256" key="1">
    <source>
        <dbReference type="SAM" id="SignalP"/>
    </source>
</evidence>
<protein>
    <recommendedName>
        <fullName evidence="4">WAP domain-containing protein</fullName>
    </recommendedName>
</protein>
<feature type="signal peptide" evidence="1">
    <location>
        <begin position="1"/>
        <end position="34"/>
    </location>
</feature>
<evidence type="ECO:0000313" key="3">
    <source>
        <dbReference type="Proteomes" id="UP000215902"/>
    </source>
</evidence>
<dbReference type="EMBL" id="NIVC01000012">
    <property type="protein sequence ID" value="PAA94324.1"/>
    <property type="molecule type" value="Genomic_DNA"/>
</dbReference>
<keyword evidence="3" id="KW-1185">Reference proteome</keyword>
<evidence type="ECO:0000313" key="2">
    <source>
        <dbReference type="EMBL" id="PAA94324.1"/>
    </source>
</evidence>
<accession>A0A267H9G6</accession>
<keyword evidence="1" id="KW-0732">Signal</keyword>
<dbReference type="AlphaFoldDB" id="A0A267H9G6"/>
<comment type="caution">
    <text evidence="2">The sequence shown here is derived from an EMBL/GenBank/DDBJ whole genome shotgun (WGS) entry which is preliminary data.</text>
</comment>
<evidence type="ECO:0008006" key="4">
    <source>
        <dbReference type="Google" id="ProtNLM"/>
    </source>
</evidence>
<proteinExistence type="predicted"/>
<gene>
    <name evidence="2" type="ORF">BOX15_Mlig019154g1</name>
</gene>
<name>A0A267H9G6_9PLAT</name>